<feature type="transmembrane region" description="Helical" evidence="6">
    <location>
        <begin position="573"/>
        <end position="591"/>
    </location>
</feature>
<keyword evidence="3 6" id="KW-0812">Transmembrane</keyword>
<dbReference type="InterPro" id="IPR004477">
    <property type="entry name" value="ComEC_N"/>
</dbReference>
<feature type="transmembrane region" description="Helical" evidence="6">
    <location>
        <begin position="548"/>
        <end position="567"/>
    </location>
</feature>
<evidence type="ECO:0000256" key="2">
    <source>
        <dbReference type="ARBA" id="ARBA00022475"/>
    </source>
</evidence>
<evidence type="ECO:0000256" key="6">
    <source>
        <dbReference type="SAM" id="Phobius"/>
    </source>
</evidence>
<comment type="subcellular location">
    <subcellularLocation>
        <location evidence="1">Cell membrane</location>
        <topology evidence="1">Multi-pass membrane protein</topology>
    </subcellularLocation>
</comment>
<feature type="transmembrane region" description="Helical" evidence="6">
    <location>
        <begin position="55"/>
        <end position="75"/>
    </location>
</feature>
<dbReference type="InterPro" id="IPR052159">
    <property type="entry name" value="Competence_DNA_uptake"/>
</dbReference>
<keyword evidence="2" id="KW-1003">Cell membrane</keyword>
<sequence>MIDGASQQETKLKEATPVGRLFARLLARSRARESRLYILFMDWLEDLRAQDSDRLVLWLPVAFAFGAGLTCSVRADDPAGLWVGLTIGALSIWLIGIFLSQRAQTHAISYTCGLIATLALLFAAFLGGGAAGLLRAMAVAAPVIREHKVPLTVSGYVVQIDKTQNGVWRARIEVESLTPAASRENPSYVRLALTQDEPPRPGEKILCQAILRPPPGPVVPTAYDHARRAWFMKLGGVGYAIAPCKLITGQLPPDKAMVLILSIWRAQAARYLVETTPSPGAGFLAAITTGDRAWLSEDDVEALQVSGLSHIISVSGLHVGVLGTLIFLVIAKTIALIPSVALRFDARKVGASAALLGTGAYCIFSGAEAPAVRAFIMSAIAFGAILLDRKAISMRGLAIAAICVLVGVPESAIDPGFQMSFLATAGLVAMWEVWEAHHARDQGKPTPGPVHTVIFWLGAAAATSFVAGLATAPVAAATFGRISPWSLPANLLAAPINDFLVAPAAVLGALLAPIGLDGWAWALASWGLSRTLDIAHFMAELPGARARVAWTDATAPVVLILSILWLTLWRSRLRYMALLGFVLGLAIWIAAPKPVGWISPEGRAILATPAGEYPQLCRTTGGRFDASRLIDRAGLSPTQVQDLLPEGEHVIRRTCFVGQGDWEGRYVYAGRGRGTLALSFDGQSHAFGRGDLPDGALLMRNGWQLYFYPASPRKGPWAKLPADAGEDIVLHDKEQ</sequence>
<keyword evidence="10" id="KW-1185">Reference proteome</keyword>
<gene>
    <name evidence="9" type="ORF">PsB1_0245</name>
</gene>
<protein>
    <submittedName>
        <fullName evidence="9">Competence protein ComEC</fullName>
    </submittedName>
</protein>
<evidence type="ECO:0000313" key="9">
    <source>
        <dbReference type="EMBL" id="GIU66091.1"/>
    </source>
</evidence>
<dbReference type="RefSeq" id="WP_284358557.1">
    <property type="nucleotide sequence ID" value="NZ_BPFZ01000001.1"/>
</dbReference>
<feature type="domain" description="ComEC/Rec2-related protein" evidence="7">
    <location>
        <begin position="288"/>
        <end position="572"/>
    </location>
</feature>
<dbReference type="EMBL" id="BPFZ01000001">
    <property type="protein sequence ID" value="GIU66091.1"/>
    <property type="molecule type" value="Genomic_DNA"/>
</dbReference>
<evidence type="ECO:0000259" key="8">
    <source>
        <dbReference type="Pfam" id="PF13567"/>
    </source>
</evidence>
<evidence type="ECO:0000256" key="1">
    <source>
        <dbReference type="ARBA" id="ARBA00004651"/>
    </source>
</evidence>
<evidence type="ECO:0000256" key="4">
    <source>
        <dbReference type="ARBA" id="ARBA00022989"/>
    </source>
</evidence>
<dbReference type="Proteomes" id="UP001161064">
    <property type="component" value="Unassembled WGS sequence"/>
</dbReference>
<feature type="transmembrane region" description="Helical" evidence="6">
    <location>
        <begin position="316"/>
        <end position="337"/>
    </location>
</feature>
<evidence type="ECO:0000256" key="5">
    <source>
        <dbReference type="ARBA" id="ARBA00023136"/>
    </source>
</evidence>
<reference evidence="9" key="2">
    <citation type="journal article" date="2023" name="ISME Commun">
        <title>Characterization of a bloom-associated alphaproteobacterial lineage, 'Candidatus Phycosocius': insights into freshwater algal-bacterial interactions.</title>
        <authorList>
            <person name="Tanabe Y."/>
            <person name="Yamaguchi H."/>
            <person name="Yoshida M."/>
            <person name="Kai A."/>
            <person name="Okazaki Y."/>
        </authorList>
    </citation>
    <scope>NUCLEOTIDE SEQUENCE</scope>
    <source>
        <strain evidence="9">BOTRYCO-1</strain>
    </source>
</reference>
<dbReference type="PANTHER" id="PTHR30619">
    <property type="entry name" value="DNA INTERNALIZATION/COMPETENCE PROTEIN COMEC/REC2"/>
    <property type="match status" value="1"/>
</dbReference>
<keyword evidence="4 6" id="KW-1133">Transmembrane helix</keyword>
<dbReference type="Pfam" id="PF03772">
    <property type="entry name" value="Competence"/>
    <property type="match status" value="1"/>
</dbReference>
<evidence type="ECO:0000256" key="3">
    <source>
        <dbReference type="ARBA" id="ARBA00022692"/>
    </source>
</evidence>
<feature type="transmembrane region" description="Helical" evidence="6">
    <location>
        <begin position="499"/>
        <end position="528"/>
    </location>
</feature>
<feature type="transmembrane region" description="Helical" evidence="6">
    <location>
        <begin position="415"/>
        <end position="434"/>
    </location>
</feature>
<feature type="transmembrane region" description="Helical" evidence="6">
    <location>
        <begin position="81"/>
        <end position="100"/>
    </location>
</feature>
<keyword evidence="5 6" id="KW-0472">Membrane</keyword>
<feature type="transmembrane region" description="Helical" evidence="6">
    <location>
        <begin position="349"/>
        <end position="366"/>
    </location>
</feature>
<name>A0ABQ4PSY0_9PROT</name>
<dbReference type="PANTHER" id="PTHR30619:SF1">
    <property type="entry name" value="RECOMBINATION PROTEIN 2"/>
    <property type="match status" value="1"/>
</dbReference>
<dbReference type="Pfam" id="PF13567">
    <property type="entry name" value="DUF4131"/>
    <property type="match status" value="1"/>
</dbReference>
<proteinExistence type="predicted"/>
<reference evidence="9" key="1">
    <citation type="submission" date="2021-05" db="EMBL/GenBank/DDBJ databases">
        <authorList>
            <person name="Tanabe Y."/>
        </authorList>
    </citation>
    <scope>NUCLEOTIDE SEQUENCE</scope>
    <source>
        <strain evidence="9">BOTRYCO-1</strain>
    </source>
</reference>
<evidence type="ECO:0000313" key="10">
    <source>
        <dbReference type="Proteomes" id="UP001161064"/>
    </source>
</evidence>
<evidence type="ECO:0000259" key="7">
    <source>
        <dbReference type="Pfam" id="PF03772"/>
    </source>
</evidence>
<dbReference type="InterPro" id="IPR025405">
    <property type="entry name" value="DUF4131"/>
</dbReference>
<feature type="transmembrane region" description="Helical" evidence="6">
    <location>
        <begin position="454"/>
        <end position="479"/>
    </location>
</feature>
<dbReference type="NCBIfam" id="TIGR00360">
    <property type="entry name" value="ComEC_N-term"/>
    <property type="match status" value="1"/>
</dbReference>
<feature type="transmembrane region" description="Helical" evidence="6">
    <location>
        <begin position="392"/>
        <end position="409"/>
    </location>
</feature>
<accession>A0ABQ4PSY0</accession>
<feature type="transmembrane region" description="Helical" evidence="6">
    <location>
        <begin position="112"/>
        <end position="134"/>
    </location>
</feature>
<organism evidence="9 10">
    <name type="scientific">Candidatus Phycosocius spiralis</name>
    <dbReference type="NCBI Taxonomy" id="2815099"/>
    <lineage>
        <taxon>Bacteria</taxon>
        <taxon>Pseudomonadati</taxon>
        <taxon>Pseudomonadota</taxon>
        <taxon>Alphaproteobacteria</taxon>
        <taxon>Caulobacterales</taxon>
        <taxon>Caulobacterales incertae sedis</taxon>
        <taxon>Candidatus Phycosocius</taxon>
    </lineage>
</organism>
<comment type="caution">
    <text evidence="9">The sequence shown here is derived from an EMBL/GenBank/DDBJ whole genome shotgun (WGS) entry which is preliminary data.</text>
</comment>
<feature type="domain" description="DUF4131" evidence="8">
    <location>
        <begin position="80"/>
        <end position="227"/>
    </location>
</feature>